<protein>
    <submittedName>
        <fullName evidence="1">Uncharacterized protein</fullName>
    </submittedName>
</protein>
<dbReference type="Proteomes" id="UP001604336">
    <property type="component" value="Unassembled WGS sequence"/>
</dbReference>
<organism evidence="1 2">
    <name type="scientific">Abeliophyllum distichum</name>
    <dbReference type="NCBI Taxonomy" id="126358"/>
    <lineage>
        <taxon>Eukaryota</taxon>
        <taxon>Viridiplantae</taxon>
        <taxon>Streptophyta</taxon>
        <taxon>Embryophyta</taxon>
        <taxon>Tracheophyta</taxon>
        <taxon>Spermatophyta</taxon>
        <taxon>Magnoliopsida</taxon>
        <taxon>eudicotyledons</taxon>
        <taxon>Gunneridae</taxon>
        <taxon>Pentapetalae</taxon>
        <taxon>asterids</taxon>
        <taxon>lamiids</taxon>
        <taxon>Lamiales</taxon>
        <taxon>Oleaceae</taxon>
        <taxon>Forsythieae</taxon>
        <taxon>Abeliophyllum</taxon>
    </lineage>
</organism>
<accession>A0ABD1VNX7</accession>
<name>A0ABD1VNX7_9LAMI</name>
<sequence>MDECRVPVGEALEGCRVPVGEAMDECRVPVGEALEGCRVPVGEALNGGIGGDSIGCGGGDAPFHVLPVLEGVLPIRGIDGSTGEAIPMGTTSGLREASDPYRADVVRWAAMDVPSIMKEEDPDEAEGGV</sequence>
<evidence type="ECO:0000313" key="1">
    <source>
        <dbReference type="EMBL" id="KAL2539051.1"/>
    </source>
</evidence>
<dbReference type="AlphaFoldDB" id="A0ABD1VNX7"/>
<gene>
    <name evidence="1" type="ORF">Adt_00029</name>
</gene>
<dbReference type="EMBL" id="JBFOLK010000001">
    <property type="protein sequence ID" value="KAL2539051.1"/>
    <property type="molecule type" value="Genomic_DNA"/>
</dbReference>
<comment type="caution">
    <text evidence="1">The sequence shown here is derived from an EMBL/GenBank/DDBJ whole genome shotgun (WGS) entry which is preliminary data.</text>
</comment>
<keyword evidence="2" id="KW-1185">Reference proteome</keyword>
<proteinExistence type="predicted"/>
<evidence type="ECO:0000313" key="2">
    <source>
        <dbReference type="Proteomes" id="UP001604336"/>
    </source>
</evidence>
<reference evidence="2" key="1">
    <citation type="submission" date="2024-07" db="EMBL/GenBank/DDBJ databases">
        <title>Two chromosome-level genome assemblies of Korean endemic species Abeliophyllum distichum and Forsythia ovata (Oleaceae).</title>
        <authorList>
            <person name="Jang H."/>
        </authorList>
    </citation>
    <scope>NUCLEOTIDE SEQUENCE [LARGE SCALE GENOMIC DNA]</scope>
</reference>